<evidence type="ECO:0000313" key="1">
    <source>
        <dbReference type="EMBL" id="CAM9318369.1"/>
    </source>
</evidence>
<name>A0AC59Y2A4_RANTA</name>
<sequence>MFKFRFMLGSEIGKVRKKPPWSLAVNYCPCCRQHFHGNTPVMQYHCDSNSTARGPWIDAVMKGYDILRDLGAGRTQTVLMLWSRSVLGMCFSLVMSHQITSLWLSGQT</sequence>
<dbReference type="EMBL" id="OX596085">
    <property type="protein sequence ID" value="CAM9318369.1"/>
    <property type="molecule type" value="Genomic_DNA"/>
</dbReference>
<dbReference type="Proteomes" id="UP001162501">
    <property type="component" value="Chromosome 1"/>
</dbReference>
<gene>
    <name evidence="1" type="ORF">MRATA1EN22A_LOCUS888</name>
</gene>
<accession>A0AC59Y2A4</accession>
<organism evidence="1 2">
    <name type="scientific">Rangifer tarandus platyrhynchus</name>
    <name type="common">Svalbard reindeer</name>
    <dbReference type="NCBI Taxonomy" id="3082113"/>
    <lineage>
        <taxon>Eukaryota</taxon>
        <taxon>Metazoa</taxon>
        <taxon>Chordata</taxon>
        <taxon>Craniata</taxon>
        <taxon>Vertebrata</taxon>
        <taxon>Euteleostomi</taxon>
        <taxon>Mammalia</taxon>
        <taxon>Eutheria</taxon>
        <taxon>Laurasiatheria</taxon>
        <taxon>Artiodactyla</taxon>
        <taxon>Ruminantia</taxon>
        <taxon>Pecora</taxon>
        <taxon>Cervidae</taxon>
        <taxon>Odocoileinae</taxon>
        <taxon>Rangifer</taxon>
    </lineage>
</organism>
<reference evidence="1" key="2">
    <citation type="submission" date="2025-03" db="EMBL/GenBank/DDBJ databases">
        <authorList>
            <consortium name="ELIXIR-Norway"/>
            <consortium name="Elixir Norway"/>
        </authorList>
    </citation>
    <scope>NUCLEOTIDE SEQUENCE</scope>
</reference>
<proteinExistence type="predicted"/>
<protein>
    <submittedName>
        <fullName evidence="1">Uncharacterized protein</fullName>
    </submittedName>
</protein>
<evidence type="ECO:0000313" key="2">
    <source>
        <dbReference type="Proteomes" id="UP001162501"/>
    </source>
</evidence>
<reference evidence="1" key="1">
    <citation type="submission" date="2023-05" db="EMBL/GenBank/DDBJ databases">
        <authorList>
            <consortium name="ELIXIR-Norway"/>
        </authorList>
    </citation>
    <scope>NUCLEOTIDE SEQUENCE</scope>
</reference>